<evidence type="ECO:0000313" key="1">
    <source>
        <dbReference type="EMBL" id="SDK72085.1"/>
    </source>
</evidence>
<dbReference type="InterPro" id="IPR004027">
    <property type="entry name" value="SEC_C_motif"/>
</dbReference>
<keyword evidence="2" id="KW-1185">Reference proteome</keyword>
<sequence length="400" mass="44443">MATIEWRGAGAAESRAAAGRKFLAKSPRRNAGVRCPRTTADQVVRLVAGERGVLEEGRYVRVVTDSEPPRPGDLSPREWARRAKSIEAEFDDYPDERIDILRDAAEAWYQAGELSEVERCHRQAAEQEAKPGGAHVSYTVFLFEQGDTARGYELLESLRRELPTNPSMYESLAEALEGVGDYHAALNWLNRGISRCYPELPSPPDALELSRDLFLLHLCHARRKVRAALEQPADSLDEAASAGAELRGWTHDSPAGESCGDPFEDDDAELPLSPLVLYWPGEEIEELARRHLALCPEADSEEPRAEHRRAVERGAREAAQGETPLVLWGNVADFTEFCRANELDPKWATALEEYTLRQAVRGEGSSWPPGRNDPCWCSSGRKYKKCCGAPGFVETARTTT</sequence>
<dbReference type="EMBL" id="FNFM01000011">
    <property type="protein sequence ID" value="SDK72085.1"/>
    <property type="molecule type" value="Genomic_DNA"/>
</dbReference>
<dbReference type="SUPFAM" id="SSF48452">
    <property type="entry name" value="TPR-like"/>
    <property type="match status" value="1"/>
</dbReference>
<accession>A0A1G9E7N7</accession>
<dbReference type="Proteomes" id="UP000199213">
    <property type="component" value="Unassembled WGS sequence"/>
</dbReference>
<gene>
    <name evidence="1" type="ORF">SAMN04487820_111168</name>
</gene>
<dbReference type="Gene3D" id="1.25.40.10">
    <property type="entry name" value="Tetratricopeptide repeat domain"/>
    <property type="match status" value="1"/>
</dbReference>
<dbReference type="Pfam" id="PF02810">
    <property type="entry name" value="SEC-C"/>
    <property type="match status" value="1"/>
</dbReference>
<organism evidence="1 2">
    <name type="scientific">Actinopolyspora mzabensis</name>
    <dbReference type="NCBI Taxonomy" id="995066"/>
    <lineage>
        <taxon>Bacteria</taxon>
        <taxon>Bacillati</taxon>
        <taxon>Actinomycetota</taxon>
        <taxon>Actinomycetes</taxon>
        <taxon>Actinopolysporales</taxon>
        <taxon>Actinopolysporaceae</taxon>
        <taxon>Actinopolyspora</taxon>
    </lineage>
</organism>
<dbReference type="Gene3D" id="3.10.450.50">
    <property type="match status" value="1"/>
</dbReference>
<evidence type="ECO:0000313" key="2">
    <source>
        <dbReference type="Proteomes" id="UP000199213"/>
    </source>
</evidence>
<dbReference type="InterPro" id="IPR011990">
    <property type="entry name" value="TPR-like_helical_dom_sf"/>
</dbReference>
<dbReference type="AlphaFoldDB" id="A0A1G9E7N7"/>
<dbReference type="SUPFAM" id="SSF103642">
    <property type="entry name" value="Sec-C motif"/>
    <property type="match status" value="1"/>
</dbReference>
<proteinExistence type="predicted"/>
<name>A0A1G9E7N7_ACTMZ</name>
<protein>
    <submittedName>
        <fullName evidence="1">SEC-C motif-containing protein</fullName>
    </submittedName>
</protein>
<reference evidence="2" key="1">
    <citation type="submission" date="2016-10" db="EMBL/GenBank/DDBJ databases">
        <authorList>
            <person name="Varghese N."/>
            <person name="Submissions S."/>
        </authorList>
    </citation>
    <scope>NUCLEOTIDE SEQUENCE [LARGE SCALE GENOMIC DNA]</scope>
    <source>
        <strain evidence="2">DSM 45460</strain>
    </source>
</reference>